<dbReference type="AlphaFoldDB" id="A0A820NDA6"/>
<dbReference type="Proteomes" id="UP000663869">
    <property type="component" value="Unassembled WGS sequence"/>
</dbReference>
<dbReference type="InterPro" id="IPR003421">
    <property type="entry name" value="Opine_DH"/>
</dbReference>
<evidence type="ECO:0000259" key="1">
    <source>
        <dbReference type="Pfam" id="PF02317"/>
    </source>
</evidence>
<dbReference type="PANTHER" id="PTHR38015">
    <property type="entry name" value="BLR6086 PROTEIN"/>
    <property type="match status" value="1"/>
</dbReference>
<evidence type="ECO:0000313" key="2">
    <source>
        <dbReference type="EMBL" id="CAF3585048.1"/>
    </source>
</evidence>
<reference evidence="4" key="1">
    <citation type="submission" date="2021-02" db="EMBL/GenBank/DDBJ databases">
        <authorList>
            <person name="Nowell W R."/>
        </authorList>
    </citation>
    <scope>NUCLEOTIDE SEQUENCE</scope>
</reference>
<dbReference type="Proteomes" id="UP000663848">
    <property type="component" value="Unassembled WGS sequence"/>
</dbReference>
<dbReference type="InterPro" id="IPR008927">
    <property type="entry name" value="6-PGluconate_DH-like_C_sf"/>
</dbReference>
<dbReference type="EMBL" id="CAJOBQ010000586">
    <property type="protein sequence ID" value="CAF4385929.1"/>
    <property type="molecule type" value="Genomic_DNA"/>
</dbReference>
<dbReference type="InterPro" id="IPR051729">
    <property type="entry name" value="Opine/Lysopine_DH"/>
</dbReference>
<dbReference type="EMBL" id="CAJNYU010002695">
    <property type="protein sequence ID" value="CAF3585048.1"/>
    <property type="molecule type" value="Genomic_DNA"/>
</dbReference>
<dbReference type="PANTHER" id="PTHR38015:SF1">
    <property type="entry name" value="OPINE DEHYDROGENASE DOMAIN-CONTAINING PROTEIN"/>
    <property type="match status" value="1"/>
</dbReference>
<dbReference type="Gene3D" id="1.10.1040.10">
    <property type="entry name" value="N-(1-d-carboxylethyl)-l-norvaline Dehydrogenase, domain 2"/>
    <property type="match status" value="1"/>
</dbReference>
<sequence length="214" mass="25006">MIEIILRSLNAFIHPTLMYARWKDWDGNALEHLPILYHDIEEYMAALLAKVSEEIVRTSKRIMLEYPEIDLSNVIPLYEWELLYYGDYITDKSNLMTTIRTNSGLQGITYPMIKTETEKYIPDFKHRFLTEYVLFGLLVIRSIAEMAGVSTPCMDDVLTWCQQKICQEYLVGSKLITKNLATTRCPQRYGLITIAQILRYYSKNQQTHNDAELC</sequence>
<organism evidence="4 6">
    <name type="scientific">Rotaria socialis</name>
    <dbReference type="NCBI Taxonomy" id="392032"/>
    <lineage>
        <taxon>Eukaryota</taxon>
        <taxon>Metazoa</taxon>
        <taxon>Spiralia</taxon>
        <taxon>Gnathifera</taxon>
        <taxon>Rotifera</taxon>
        <taxon>Eurotatoria</taxon>
        <taxon>Bdelloidea</taxon>
        <taxon>Philodinida</taxon>
        <taxon>Philodinidae</taxon>
        <taxon>Rotaria</taxon>
    </lineage>
</organism>
<comment type="caution">
    <text evidence="4">The sequence shown here is derived from an EMBL/GenBank/DDBJ whole genome shotgun (WGS) entry which is preliminary data.</text>
</comment>
<proteinExistence type="predicted"/>
<gene>
    <name evidence="2" type="ORF">FME351_LOCUS21154</name>
    <name evidence="3" type="ORF">GRG538_LOCUS31229</name>
    <name evidence="5" type="ORF">QYT958_LOCUS22006</name>
    <name evidence="4" type="ORF">TSG867_LOCUS11923</name>
</gene>
<dbReference type="Pfam" id="PF02317">
    <property type="entry name" value="Octopine_DH"/>
    <property type="match status" value="1"/>
</dbReference>
<accession>A0A820NDA6</accession>
<feature type="domain" description="Opine dehydrogenase" evidence="1">
    <location>
        <begin position="2"/>
        <end position="163"/>
    </location>
</feature>
<evidence type="ECO:0000313" key="6">
    <source>
        <dbReference type="Proteomes" id="UP000663862"/>
    </source>
</evidence>
<name>A0A820NDA6_9BILA</name>
<dbReference type="EMBL" id="CAJOBR010004122">
    <property type="protein sequence ID" value="CAF4768095.1"/>
    <property type="molecule type" value="Genomic_DNA"/>
</dbReference>
<evidence type="ECO:0000313" key="5">
    <source>
        <dbReference type="EMBL" id="CAF4768095.1"/>
    </source>
</evidence>
<dbReference type="SUPFAM" id="SSF48179">
    <property type="entry name" value="6-phosphogluconate dehydrogenase C-terminal domain-like"/>
    <property type="match status" value="1"/>
</dbReference>
<dbReference type="GO" id="GO:0016491">
    <property type="term" value="F:oxidoreductase activity"/>
    <property type="evidence" value="ECO:0007669"/>
    <property type="project" value="InterPro"/>
</dbReference>
<evidence type="ECO:0000313" key="4">
    <source>
        <dbReference type="EMBL" id="CAF4385929.1"/>
    </source>
</evidence>
<protein>
    <recommendedName>
        <fullName evidence="1">Opine dehydrogenase domain-containing protein</fullName>
    </recommendedName>
</protein>
<dbReference type="Proteomes" id="UP000663872">
    <property type="component" value="Unassembled WGS sequence"/>
</dbReference>
<dbReference type="Proteomes" id="UP000663862">
    <property type="component" value="Unassembled WGS sequence"/>
</dbReference>
<dbReference type="InterPro" id="IPR013328">
    <property type="entry name" value="6PGD_dom2"/>
</dbReference>
<dbReference type="EMBL" id="CAJNYT010005471">
    <property type="protein sequence ID" value="CAF3747908.1"/>
    <property type="molecule type" value="Genomic_DNA"/>
</dbReference>
<evidence type="ECO:0000313" key="3">
    <source>
        <dbReference type="EMBL" id="CAF3747908.1"/>
    </source>
</evidence>